<feature type="compositionally biased region" description="Basic and acidic residues" evidence="1">
    <location>
        <begin position="951"/>
        <end position="970"/>
    </location>
</feature>
<comment type="caution">
    <text evidence="2">The sequence shown here is derived from an EMBL/GenBank/DDBJ whole genome shotgun (WGS) entry which is preliminary data.</text>
</comment>
<dbReference type="Proteomes" id="UP001642409">
    <property type="component" value="Unassembled WGS sequence"/>
</dbReference>
<gene>
    <name evidence="2" type="ORF">HINF_LOCUS58649</name>
    <name evidence="3" type="ORF">HINF_LOCUS61553</name>
</gene>
<feature type="compositionally biased region" description="Basic and acidic residues" evidence="1">
    <location>
        <begin position="2007"/>
        <end position="2017"/>
    </location>
</feature>
<evidence type="ECO:0000256" key="1">
    <source>
        <dbReference type="SAM" id="MobiDB-lite"/>
    </source>
</evidence>
<evidence type="ECO:0000313" key="2">
    <source>
        <dbReference type="EMBL" id="CAI9971004.1"/>
    </source>
</evidence>
<proteinExistence type="predicted"/>
<feature type="region of interest" description="Disordered" evidence="1">
    <location>
        <begin position="928"/>
        <end position="970"/>
    </location>
</feature>
<keyword evidence="4" id="KW-1185">Reference proteome</keyword>
<dbReference type="EMBL" id="CATOUU010001088">
    <property type="protein sequence ID" value="CAI9971004.1"/>
    <property type="molecule type" value="Genomic_DNA"/>
</dbReference>
<dbReference type="EMBL" id="CAXDID020000370">
    <property type="protein sequence ID" value="CAL6083087.1"/>
    <property type="molecule type" value="Genomic_DNA"/>
</dbReference>
<feature type="compositionally biased region" description="Basic and acidic residues" evidence="1">
    <location>
        <begin position="1987"/>
        <end position="1999"/>
    </location>
</feature>
<sequence>MQQSSDFLIINLEYESRTAYEQFSSFLVTQQIPKLYCLDLNKLNEIPEQKLTKPTTLTEKMLFIRDFMDKLAVIQQDPNSKPKAKKQLDLDLKTDKTIILLSNFGFGEQVKNQIAQLQSDQNAQFTETLTNFINEMNKNFSENEQYDMDQLKFPEYPEAPLPYQVFADAQLEANIVISAYVQILEDFNIQEVLKELDFSDFLNKLQLTPPKLNQFQDAELFSYQFNPYVKKQILPLPKLFATKINNEPKKKAPRIIRDSSIIQLTFADGSVNFPKLVTFLRENKYSKINKYDVDIKVIPFYEMHQFSKYQTYYTLYKQLKQQTFKDDKAFQVAFTQKSGEPVHITKLLEKFVNLLNILLDSPVQYKVFGQHTNYLNTEQYDQNYFTNKEQDFRLVSYVNVVKGIQPESARIIDLSEKKQAGKKVEDRVLVQCTRRFLDDQLNYLHKFHNEDKEYCAKFQNSDVFMHLNQNTINSDMSVYYASLNCLNYKNQNRLGSIMEAMILQLESNFDPKQAAEKAVSMSMVQSNATAKASKLNRAPSADKLKKDKTAKIEEGLFQSKSCLFQCTPKELNVFTNLIQYESGVEIDVDLLNIVKQFGYSVDQCEVQATVEAGQIVQTRQENNNLIQTEKQTELFMNNAEKHEQDAVDFIQVLVSREISRKLQQNDLAIKAADQQNQKLTREQFIKQYEEYQIKVQERDKEVKLMKMKKKEEPPPLPEFAYEKVFDDVQPELFDEQTEFQFNNQQFAHFILNLDQQYKLDLTSILLDYIKFDSKYNNEQVMLKSENHTHSELYQLFENNLFELYATMPHFTQWFNSPLIQQHLRYGDPVLLVQNFERFQIAKNKLNQQLYNYNQPIHCCATDKIVIPKQTPVLISSAPKNIFQVIYQKYGSIGAKFIEPAVVDETISKYKDLQAKLNVQAEGQVEIKPLELNNLPKPEDAAPSQRSARSGQDLKSDRSGDKKGKGKQEEIKVVEIKREKRSNAPEYNLVNFNQMFDIYHNNLTSLNIEKIQKVPLDMDTLADFEVDVPSLATEIDFKPANLADENITKINPLGINIVQHQVSNKKVTQVILNNQLGPIKVAFTGNGVEEYEVMKFVAQSASSKPVVDPKQVKQENKFKIDKKTREIDAAQQVEWRKRKKRLQDFTELSKKEIVIRNDIAKQYTEKDIKGLKAKQASLKVQIPIDGINVAINEQVVVNYADITISLTIDSRLRIEKHYCNVIPGTLRDKQFEIPIQLLNEKLQDQKKKSYFRIDFVFEIERQAMRLVCYIQEQPDSETTELVLSELTDEIYKQFQEQAQQTEVIPTIGSQIVAVNDEYYVQTAQMGVDQISFSDFLQVNRDVLVPQIEQDSRMMAWSYKNKLFSFSMFSELLQQTDYDVLLKHKKDYTSEFFFQNVVQSVYSETQSINRDSSLLAKQIKKLIKDTNFGHAMFTLPIGISGFWSENGLKVIYNQNGISDFFQLTEGQAVYRHFDQIEIGLNQQTASVSALFTEENKYYTYNLENAQMTYKFQEEQLDIQLGVPMVQAKQVQPSYTDFLPDINQIMMKGEVLPKSLIYFHESLKTNVVKEKQEENMFLFVKVLENGVQYSQAQVKENILLSCQNNELNIQKNILRDFNLCIRAQIQTVPLYRPDTMFNQIQIRRWQLETNVEEVIKFYAEQEEEVMREPARTLQQPSPLLREEDPALQTLTRKMTLLFYDKNEYQSYWDTPEGKLYDKDKQAYNDTLKRYDTLSQQVIEDHRIYKQPSNVTQNLVKYVINHYNKNAIPRVLKQKEYTEPVMNEIPLIQQVELNEINTFRQTQRALENQMIQDSVMNKEALACKNQDYLRLEQNALRKTKTIATMKQPFSRIVHLEPNAIEIKLSAEQLNMIREQQHQQRVDKRKKLGLQVENIVKDKKIKLYHALRITNVGTESVHVRLDKIENSAVKFLRFNQIKGCGIPPGLVVDAVVELEIDGENNVYDVIVLKTEEEILSLPVCVIVKEELAESQQNHEVEEQMHEFEQQEMEQQEGEHEEHHEEQNMDSFDFEEEENK</sequence>
<protein>
    <submittedName>
        <fullName evidence="2">Uncharacterized protein</fullName>
    </submittedName>
</protein>
<feature type="region of interest" description="Disordered" evidence="1">
    <location>
        <begin position="1987"/>
        <end position="2030"/>
    </location>
</feature>
<name>A0AA86UWP6_9EUKA</name>
<organism evidence="2">
    <name type="scientific">Hexamita inflata</name>
    <dbReference type="NCBI Taxonomy" id="28002"/>
    <lineage>
        <taxon>Eukaryota</taxon>
        <taxon>Metamonada</taxon>
        <taxon>Diplomonadida</taxon>
        <taxon>Hexamitidae</taxon>
        <taxon>Hexamitinae</taxon>
        <taxon>Hexamita</taxon>
    </lineage>
</organism>
<reference evidence="2" key="1">
    <citation type="submission" date="2023-06" db="EMBL/GenBank/DDBJ databases">
        <authorList>
            <person name="Kurt Z."/>
        </authorList>
    </citation>
    <scope>NUCLEOTIDE SEQUENCE</scope>
</reference>
<accession>A0AA86UWP6</accession>
<evidence type="ECO:0000313" key="4">
    <source>
        <dbReference type="Proteomes" id="UP001642409"/>
    </source>
</evidence>
<evidence type="ECO:0000313" key="3">
    <source>
        <dbReference type="EMBL" id="CAL6083087.1"/>
    </source>
</evidence>
<reference evidence="3 4" key="2">
    <citation type="submission" date="2024-07" db="EMBL/GenBank/DDBJ databases">
        <authorList>
            <person name="Akdeniz Z."/>
        </authorList>
    </citation>
    <scope>NUCLEOTIDE SEQUENCE [LARGE SCALE GENOMIC DNA]</scope>
</reference>